<dbReference type="PROSITE" id="PS50192">
    <property type="entry name" value="T_SNARE"/>
    <property type="match status" value="1"/>
</dbReference>
<name>A0A9P8PN04_9ASCO</name>
<dbReference type="OrthoDB" id="244190at2759"/>
<comment type="caution">
    <text evidence="10">The sequence shown here is derived from an EMBL/GenBank/DDBJ whole genome shotgun (WGS) entry which is preliminary data.</text>
</comment>
<keyword evidence="5 8" id="KW-0472">Membrane</keyword>
<dbReference type="CDD" id="cd15859">
    <property type="entry name" value="SNARE_SYN8"/>
    <property type="match status" value="1"/>
</dbReference>
<evidence type="ECO:0000256" key="7">
    <source>
        <dbReference type="SAM" id="MobiDB-lite"/>
    </source>
</evidence>
<dbReference type="AlphaFoldDB" id="A0A9P8PN04"/>
<keyword evidence="11" id="KW-1185">Reference proteome</keyword>
<feature type="domain" description="T-SNARE coiled-coil homology" evidence="9">
    <location>
        <begin position="163"/>
        <end position="225"/>
    </location>
</feature>
<reference evidence="10" key="1">
    <citation type="journal article" date="2021" name="Open Biol.">
        <title>Shared evolutionary footprints suggest mitochondrial oxidative damage underlies multiple complex I losses in fungi.</title>
        <authorList>
            <person name="Schikora-Tamarit M.A."/>
            <person name="Marcet-Houben M."/>
            <person name="Nosek J."/>
            <person name="Gabaldon T."/>
        </authorList>
    </citation>
    <scope>NUCLEOTIDE SEQUENCE</scope>
    <source>
        <strain evidence="10">CBS6341</strain>
    </source>
</reference>
<dbReference type="SUPFAM" id="SSF58038">
    <property type="entry name" value="SNARE fusion complex"/>
    <property type="match status" value="1"/>
</dbReference>
<dbReference type="Pfam" id="PF05739">
    <property type="entry name" value="SNARE"/>
    <property type="match status" value="1"/>
</dbReference>
<dbReference type="GO" id="GO:0012505">
    <property type="term" value="C:endomembrane system"/>
    <property type="evidence" value="ECO:0007669"/>
    <property type="project" value="UniProtKB-ARBA"/>
</dbReference>
<dbReference type="PANTHER" id="PTHR12791">
    <property type="entry name" value="GOLGI SNARE BET1-RELATED"/>
    <property type="match status" value="1"/>
</dbReference>
<evidence type="ECO:0000256" key="3">
    <source>
        <dbReference type="ARBA" id="ARBA00022692"/>
    </source>
</evidence>
<keyword evidence="6" id="KW-0175">Coiled coil</keyword>
<gene>
    <name evidence="10" type="ORF">WICMUC_002784</name>
</gene>
<dbReference type="Gene3D" id="1.20.5.110">
    <property type="match status" value="1"/>
</dbReference>
<evidence type="ECO:0000256" key="4">
    <source>
        <dbReference type="ARBA" id="ARBA00022989"/>
    </source>
</evidence>
<feature type="region of interest" description="Disordered" evidence="7">
    <location>
        <begin position="115"/>
        <end position="135"/>
    </location>
</feature>
<keyword evidence="2" id="KW-0813">Transport</keyword>
<protein>
    <recommendedName>
        <fullName evidence="9">t-SNARE coiled-coil homology domain-containing protein</fullName>
    </recommendedName>
</protein>
<dbReference type="GO" id="GO:0016020">
    <property type="term" value="C:membrane"/>
    <property type="evidence" value="ECO:0007669"/>
    <property type="project" value="UniProtKB-SubCell"/>
</dbReference>
<comment type="subcellular location">
    <subcellularLocation>
        <location evidence="1">Membrane</location>
        <topology evidence="1">Single-pass membrane protein</topology>
    </subcellularLocation>
</comment>
<dbReference type="Proteomes" id="UP000769528">
    <property type="component" value="Unassembled WGS sequence"/>
</dbReference>
<dbReference type="GO" id="GO:0005737">
    <property type="term" value="C:cytoplasm"/>
    <property type="evidence" value="ECO:0007669"/>
    <property type="project" value="UniProtKB-ARBA"/>
</dbReference>
<sequence>MSNKLPSLRLLESYLEDVSSYIEESNRLISLDLSSEETDYELKKTLLKTHQFLQRNDDGEDYDELVERYNELLNQCRQFDIKEFEYHRVLKKSTIKKDSSVNKKSVRFNENIEFQPFKDNPSEEAEQEEQEESNKLFQNRTISLDEENNEDNFTNQQIFIQHQQSLQDQDHHLSNLSGSIKRQHELGISINDELQDQNILLNDLEAQLDQSDSRLKKGQKKLEYFSKKAKENREWFTIIVLIFILVLLLIVLK</sequence>
<keyword evidence="4 8" id="KW-1133">Transmembrane helix</keyword>
<evidence type="ECO:0000259" key="9">
    <source>
        <dbReference type="PROSITE" id="PS50192"/>
    </source>
</evidence>
<feature type="coiled-coil region" evidence="6">
    <location>
        <begin position="194"/>
        <end position="221"/>
    </location>
</feature>
<proteinExistence type="predicted"/>
<reference evidence="10" key="2">
    <citation type="submission" date="2021-01" db="EMBL/GenBank/DDBJ databases">
        <authorList>
            <person name="Schikora-Tamarit M.A."/>
        </authorList>
    </citation>
    <scope>NUCLEOTIDE SEQUENCE</scope>
    <source>
        <strain evidence="10">CBS6341</strain>
    </source>
</reference>
<evidence type="ECO:0000256" key="2">
    <source>
        <dbReference type="ARBA" id="ARBA00022448"/>
    </source>
</evidence>
<organism evidence="10 11">
    <name type="scientific">Wickerhamomyces mucosus</name>
    <dbReference type="NCBI Taxonomy" id="1378264"/>
    <lineage>
        <taxon>Eukaryota</taxon>
        <taxon>Fungi</taxon>
        <taxon>Dikarya</taxon>
        <taxon>Ascomycota</taxon>
        <taxon>Saccharomycotina</taxon>
        <taxon>Saccharomycetes</taxon>
        <taxon>Phaffomycetales</taxon>
        <taxon>Wickerhamomycetaceae</taxon>
        <taxon>Wickerhamomyces</taxon>
    </lineage>
</organism>
<feature type="compositionally biased region" description="Acidic residues" evidence="7">
    <location>
        <begin position="122"/>
        <end position="131"/>
    </location>
</feature>
<feature type="transmembrane region" description="Helical" evidence="8">
    <location>
        <begin position="235"/>
        <end position="252"/>
    </location>
</feature>
<evidence type="ECO:0000256" key="8">
    <source>
        <dbReference type="SAM" id="Phobius"/>
    </source>
</evidence>
<keyword evidence="3 8" id="KW-0812">Transmembrane</keyword>
<dbReference type="SMART" id="SM00397">
    <property type="entry name" value="t_SNARE"/>
    <property type="match status" value="1"/>
</dbReference>
<evidence type="ECO:0000256" key="6">
    <source>
        <dbReference type="SAM" id="Coils"/>
    </source>
</evidence>
<dbReference type="EMBL" id="JAEUBF010000781">
    <property type="protein sequence ID" value="KAH3675128.1"/>
    <property type="molecule type" value="Genomic_DNA"/>
</dbReference>
<evidence type="ECO:0000256" key="5">
    <source>
        <dbReference type="ARBA" id="ARBA00023136"/>
    </source>
</evidence>
<evidence type="ECO:0000313" key="11">
    <source>
        <dbReference type="Proteomes" id="UP000769528"/>
    </source>
</evidence>
<evidence type="ECO:0000313" key="10">
    <source>
        <dbReference type="EMBL" id="KAH3675128.1"/>
    </source>
</evidence>
<evidence type="ECO:0000256" key="1">
    <source>
        <dbReference type="ARBA" id="ARBA00004167"/>
    </source>
</evidence>
<dbReference type="InterPro" id="IPR000727">
    <property type="entry name" value="T_SNARE_dom"/>
</dbReference>
<accession>A0A9P8PN04</accession>